<dbReference type="PANTHER" id="PTHR47076:SF1">
    <property type="entry name" value="NHL DOMAIN PROTEIN"/>
    <property type="match status" value="1"/>
</dbReference>
<organism evidence="2 3">
    <name type="scientific">Musa balbisiana</name>
    <name type="common">Banana</name>
    <dbReference type="NCBI Taxonomy" id="52838"/>
    <lineage>
        <taxon>Eukaryota</taxon>
        <taxon>Viridiplantae</taxon>
        <taxon>Streptophyta</taxon>
        <taxon>Embryophyta</taxon>
        <taxon>Tracheophyta</taxon>
        <taxon>Spermatophyta</taxon>
        <taxon>Magnoliopsida</taxon>
        <taxon>Liliopsida</taxon>
        <taxon>Zingiberales</taxon>
        <taxon>Musaceae</taxon>
        <taxon>Musa</taxon>
    </lineage>
</organism>
<evidence type="ECO:0000256" key="1">
    <source>
        <dbReference type="SAM" id="MobiDB-lite"/>
    </source>
</evidence>
<gene>
    <name evidence="2" type="ORF">C4D60_Mb05t25790</name>
</gene>
<evidence type="ECO:0000313" key="2">
    <source>
        <dbReference type="EMBL" id="THU67546.1"/>
    </source>
</evidence>
<evidence type="ECO:0000313" key="3">
    <source>
        <dbReference type="Proteomes" id="UP000317650"/>
    </source>
</evidence>
<dbReference type="PANTHER" id="PTHR47076">
    <property type="entry name" value="NHL DOMAIN PROTEIN"/>
    <property type="match status" value="1"/>
</dbReference>
<protein>
    <submittedName>
        <fullName evidence="2">Uncharacterized protein</fullName>
    </submittedName>
</protein>
<dbReference type="EMBL" id="PYDT01000003">
    <property type="protein sequence ID" value="THU67546.1"/>
    <property type="molecule type" value="Genomic_DNA"/>
</dbReference>
<accession>A0A4S8JYW3</accession>
<keyword evidence="3" id="KW-1185">Reference proteome</keyword>
<proteinExistence type="predicted"/>
<sequence length="155" mass="17071">MESTAIPLEGTDDQSTSVDAMFSRRRFCCCCIWSAPRSSSSSSSESWQRIHAGGGGGGAGDDRRWWRRVVGAVMKVREWSELVAGPRWKTFIRRFNRSRHSGGGGGSWRMGSAKFQYDPLSYALNFDEGHGGSPEGDYTGYRDFSARFVAPPASA</sequence>
<name>A0A4S8JYW3_MUSBA</name>
<feature type="region of interest" description="Disordered" evidence="1">
    <location>
        <begin position="36"/>
        <end position="60"/>
    </location>
</feature>
<dbReference type="Proteomes" id="UP000317650">
    <property type="component" value="Chromosome 5"/>
</dbReference>
<reference evidence="2 3" key="1">
    <citation type="journal article" date="2019" name="Nat. Plants">
        <title>Genome sequencing of Musa balbisiana reveals subgenome evolution and function divergence in polyploid bananas.</title>
        <authorList>
            <person name="Yao X."/>
        </authorList>
    </citation>
    <scope>NUCLEOTIDE SEQUENCE [LARGE SCALE GENOMIC DNA]</scope>
    <source>
        <strain evidence="3">cv. DH-PKW</strain>
        <tissue evidence="2">Leaves</tissue>
    </source>
</reference>
<dbReference type="AlphaFoldDB" id="A0A4S8JYW3"/>
<comment type="caution">
    <text evidence="2">The sequence shown here is derived from an EMBL/GenBank/DDBJ whole genome shotgun (WGS) entry which is preliminary data.</text>
</comment>